<protein>
    <recommendedName>
        <fullName evidence="4">Signaling peptide TAXIMIN 2</fullName>
    </recommendedName>
</protein>
<keyword evidence="1" id="KW-1133">Transmembrane helix</keyword>
<name>A0A5N5M094_9ROSI</name>
<evidence type="ECO:0000313" key="3">
    <source>
        <dbReference type="Proteomes" id="UP000326939"/>
    </source>
</evidence>
<dbReference type="AlphaFoldDB" id="A0A5N5M094"/>
<dbReference type="Proteomes" id="UP000326939">
    <property type="component" value="Chromosome 7"/>
</dbReference>
<reference evidence="3" key="1">
    <citation type="journal article" date="2019" name="Gigascience">
        <title>De novo genome assembly of the endangered Acer yangbiense, a plant species with extremely small populations endemic to Yunnan Province, China.</title>
        <authorList>
            <person name="Yang J."/>
            <person name="Wariss H.M."/>
            <person name="Tao L."/>
            <person name="Zhang R."/>
            <person name="Yun Q."/>
            <person name="Hollingsworth P."/>
            <person name="Dao Z."/>
            <person name="Luo G."/>
            <person name="Guo H."/>
            <person name="Ma Y."/>
            <person name="Sun W."/>
        </authorList>
    </citation>
    <scope>NUCLEOTIDE SEQUENCE [LARGE SCALE GENOMIC DNA]</scope>
    <source>
        <strain evidence="3">cv. br00</strain>
    </source>
</reference>
<sequence>MGDCKPLGFLLGLPFALLALVLSIVGTVIWLVGTILSCLCPCCVCCAALANFAVDMVRLPVRILRWFIDEIPC</sequence>
<proteinExistence type="predicted"/>
<comment type="caution">
    <text evidence="2">The sequence shown here is derived from an EMBL/GenBank/DDBJ whole genome shotgun (WGS) entry which is preliminary data.</text>
</comment>
<organism evidence="2 3">
    <name type="scientific">Salix brachista</name>
    <dbReference type="NCBI Taxonomy" id="2182728"/>
    <lineage>
        <taxon>Eukaryota</taxon>
        <taxon>Viridiplantae</taxon>
        <taxon>Streptophyta</taxon>
        <taxon>Embryophyta</taxon>
        <taxon>Tracheophyta</taxon>
        <taxon>Spermatophyta</taxon>
        <taxon>Magnoliopsida</taxon>
        <taxon>eudicotyledons</taxon>
        <taxon>Gunneridae</taxon>
        <taxon>Pentapetalae</taxon>
        <taxon>rosids</taxon>
        <taxon>fabids</taxon>
        <taxon>Malpighiales</taxon>
        <taxon>Salicaceae</taxon>
        <taxon>Saliceae</taxon>
        <taxon>Salix</taxon>
    </lineage>
</organism>
<dbReference type="InterPro" id="IPR055283">
    <property type="entry name" value="TAXIMIN_1/2"/>
</dbReference>
<accession>A0A5N5M094</accession>
<keyword evidence="1" id="KW-0472">Membrane</keyword>
<dbReference type="PANTHER" id="PTHR33834">
    <property type="entry name" value="SIGNALING PEPTIDE TAXIMIN 2"/>
    <property type="match status" value="1"/>
</dbReference>
<evidence type="ECO:0008006" key="4">
    <source>
        <dbReference type="Google" id="ProtNLM"/>
    </source>
</evidence>
<keyword evidence="3" id="KW-1185">Reference proteome</keyword>
<dbReference type="PANTHER" id="PTHR33834:SF4">
    <property type="entry name" value="SIGNALING PEPTIDE TAXIMIN 2"/>
    <property type="match status" value="1"/>
</dbReference>
<evidence type="ECO:0000256" key="1">
    <source>
        <dbReference type="SAM" id="Phobius"/>
    </source>
</evidence>
<evidence type="ECO:0000313" key="2">
    <source>
        <dbReference type="EMBL" id="KAB5548487.1"/>
    </source>
</evidence>
<gene>
    <name evidence="2" type="ORF">DKX38_011893</name>
</gene>
<dbReference type="EMBL" id="VDCV01000007">
    <property type="protein sequence ID" value="KAB5548487.1"/>
    <property type="molecule type" value="Genomic_DNA"/>
</dbReference>
<keyword evidence="1" id="KW-0812">Transmembrane</keyword>
<feature type="transmembrane region" description="Helical" evidence="1">
    <location>
        <begin position="33"/>
        <end position="54"/>
    </location>
</feature>